<proteinExistence type="predicted"/>
<gene>
    <name evidence="2" type="ORF">HHL28_10030</name>
</gene>
<name>A0A858R8Q0_9PROT</name>
<protein>
    <submittedName>
        <fullName evidence="2">SDR family oxidoreductase</fullName>
    </submittedName>
</protein>
<dbReference type="AlphaFoldDB" id="A0A858R8Q0"/>
<keyword evidence="3" id="KW-1185">Reference proteome</keyword>
<sequence>MKVLVTGADGYIGAVLTPYLMKRGYDVVGLDAGFYRGGWLFDDLEDRPRVITRDIRRVTPKDLEGFDAVVHLAELSNDPLGAHNPEITYDINFRGSMNVAQSAKKAGVPRFVYASSCSVYGAGNDDIKTEESAPNPQTAYAECKVRCEQGLAELVEDSFVTTCLRNATAFGASPRMRFDIVLNNLSGLAWTTGKIAMTSDGKPWRPLVHVLDICQAIECTLRAPKEDVKGQIFNVGDERQNYRVSEIAEMVAAAFPGCTISFGAPGPDNRSYRVDFSKIRKHLPDFRCQWSAERGAAQLYQVFSRIGMTREMFEAPAFTRLNALKLLVGSGQLDPLFHWLDMPETPAAAASRQAAE</sequence>
<dbReference type="EMBL" id="CP051775">
    <property type="protein sequence ID" value="QJE73386.1"/>
    <property type="molecule type" value="Genomic_DNA"/>
</dbReference>
<evidence type="ECO:0000259" key="1">
    <source>
        <dbReference type="Pfam" id="PF01370"/>
    </source>
</evidence>
<evidence type="ECO:0000313" key="2">
    <source>
        <dbReference type="EMBL" id="QJE73386.1"/>
    </source>
</evidence>
<dbReference type="InterPro" id="IPR036291">
    <property type="entry name" value="NAD(P)-bd_dom_sf"/>
</dbReference>
<reference evidence="2" key="1">
    <citation type="submission" date="2020-04" db="EMBL/GenBank/DDBJ databases">
        <title>A desert anoxygenic phototrophic bacterium fixes CO2 using RubisCO under aerobic conditions.</title>
        <authorList>
            <person name="Tang K."/>
        </authorList>
    </citation>
    <scope>NUCLEOTIDE SEQUENCE [LARGE SCALE GENOMIC DNA]</scope>
    <source>
        <strain evidence="2">MIMtkB3</strain>
    </source>
</reference>
<organism evidence="2 3">
    <name type="scientific">Aerophototrophica crusticola</name>
    <dbReference type="NCBI Taxonomy" id="1709002"/>
    <lineage>
        <taxon>Bacteria</taxon>
        <taxon>Pseudomonadati</taxon>
        <taxon>Pseudomonadota</taxon>
        <taxon>Alphaproteobacteria</taxon>
        <taxon>Rhodospirillales</taxon>
        <taxon>Rhodospirillaceae</taxon>
        <taxon>Aerophototrophica</taxon>
    </lineage>
</organism>
<dbReference type="CDD" id="cd08946">
    <property type="entry name" value="SDR_e"/>
    <property type="match status" value="1"/>
</dbReference>
<dbReference type="InterPro" id="IPR001509">
    <property type="entry name" value="Epimerase_deHydtase"/>
</dbReference>
<dbReference type="Pfam" id="PF01370">
    <property type="entry name" value="Epimerase"/>
    <property type="match status" value="1"/>
</dbReference>
<dbReference type="PANTHER" id="PTHR43245">
    <property type="entry name" value="BIFUNCTIONAL POLYMYXIN RESISTANCE PROTEIN ARNA"/>
    <property type="match status" value="1"/>
</dbReference>
<dbReference type="KEGG" id="acru:HHL28_10030"/>
<dbReference type="Proteomes" id="UP000501891">
    <property type="component" value="Chromosome"/>
</dbReference>
<accession>A0A858R8Q0</accession>
<dbReference type="SUPFAM" id="SSF51735">
    <property type="entry name" value="NAD(P)-binding Rossmann-fold domains"/>
    <property type="match status" value="1"/>
</dbReference>
<dbReference type="PANTHER" id="PTHR43245:SF23">
    <property type="entry name" value="NAD(P)-BINDING DOMAIN-CONTAINING PROTEIN"/>
    <property type="match status" value="1"/>
</dbReference>
<feature type="domain" description="NAD-dependent epimerase/dehydratase" evidence="1">
    <location>
        <begin position="3"/>
        <end position="236"/>
    </location>
</feature>
<dbReference type="Gene3D" id="3.40.50.720">
    <property type="entry name" value="NAD(P)-binding Rossmann-like Domain"/>
    <property type="match status" value="1"/>
</dbReference>
<dbReference type="InterPro" id="IPR050177">
    <property type="entry name" value="Lipid_A_modif_metabolic_enz"/>
</dbReference>
<evidence type="ECO:0000313" key="3">
    <source>
        <dbReference type="Proteomes" id="UP000501891"/>
    </source>
</evidence>